<dbReference type="Pfam" id="PF00188">
    <property type="entry name" value="CAP"/>
    <property type="match status" value="1"/>
</dbReference>
<dbReference type="STRING" id="544711.F0UCM8"/>
<gene>
    <name evidence="4" type="ORF">HCEG_02519</name>
</gene>
<evidence type="ECO:0000259" key="3">
    <source>
        <dbReference type="SMART" id="SM00198"/>
    </source>
</evidence>
<dbReference type="PANTHER" id="PTHR10334">
    <property type="entry name" value="CYSTEINE-RICH SECRETORY PROTEIN-RELATED"/>
    <property type="match status" value="1"/>
</dbReference>
<dbReference type="Proteomes" id="UP000008142">
    <property type="component" value="Unassembled WGS sequence"/>
</dbReference>
<protein>
    <recommendedName>
        <fullName evidence="3">SCP domain-containing protein</fullName>
    </recommendedName>
</protein>
<feature type="signal peptide" evidence="2">
    <location>
        <begin position="1"/>
        <end position="17"/>
    </location>
</feature>
<dbReference type="SUPFAM" id="SSF55797">
    <property type="entry name" value="PR-1-like"/>
    <property type="match status" value="1"/>
</dbReference>
<organism evidence="5">
    <name type="scientific">Ajellomyces capsulatus (strain H88)</name>
    <name type="common">Darling's disease fungus</name>
    <name type="synonym">Histoplasma capsulatum</name>
    <dbReference type="NCBI Taxonomy" id="544711"/>
    <lineage>
        <taxon>Eukaryota</taxon>
        <taxon>Fungi</taxon>
        <taxon>Dikarya</taxon>
        <taxon>Ascomycota</taxon>
        <taxon>Pezizomycotina</taxon>
        <taxon>Eurotiomycetes</taxon>
        <taxon>Eurotiomycetidae</taxon>
        <taxon>Onygenales</taxon>
        <taxon>Ajellomycetaceae</taxon>
        <taxon>Histoplasma</taxon>
    </lineage>
</organism>
<evidence type="ECO:0000256" key="2">
    <source>
        <dbReference type="SAM" id="SignalP"/>
    </source>
</evidence>
<dbReference type="InterPro" id="IPR035940">
    <property type="entry name" value="CAP_sf"/>
</dbReference>
<dbReference type="OMA" id="NHNVHRS"/>
<keyword evidence="2" id="KW-0732">Signal</keyword>
<evidence type="ECO:0000313" key="4">
    <source>
        <dbReference type="EMBL" id="EGC43304.1"/>
    </source>
</evidence>
<dbReference type="PRINTS" id="PR00837">
    <property type="entry name" value="V5TPXLIKE"/>
</dbReference>
<dbReference type="InterPro" id="IPR001283">
    <property type="entry name" value="CRISP-related"/>
</dbReference>
<dbReference type="SMART" id="SM00198">
    <property type="entry name" value="SCP"/>
    <property type="match status" value="1"/>
</dbReference>
<feature type="region of interest" description="Disordered" evidence="1">
    <location>
        <begin position="42"/>
        <end position="110"/>
    </location>
</feature>
<dbReference type="EMBL" id="DS990637">
    <property type="protein sequence ID" value="EGC43304.1"/>
    <property type="molecule type" value="Genomic_DNA"/>
</dbReference>
<sequence length="262" mass="28228">MRSSVLLSALWAAGALSSPLMPRAYVTDVTIVTVTEYVTAGAVTPTPTPTPVPSPPPKDEGSYPTPESEPQPQPQAQSKPKPKPQPKPQPKPEPKPQPKPQPGPGNDYQSKVLYHHNIHRSNHSANALGWSSTLAGYAQQIASKCVFEHDTSVGTESYGQNIGYGVTPEEIGKMITNMMYNDEAGLYAGLYGQANPDMSNFHHWGHFSQIVWKDTNTVGCATVKCSNNLRWNTVCNYGPPGNFGGRYAQNVGRPQGAAMAVA</sequence>
<dbReference type="FunFam" id="3.40.33.10:FF:000018">
    <property type="entry name" value="SCP-like extracellular protein, putative"/>
    <property type="match status" value="1"/>
</dbReference>
<accession>F0UCM8</accession>
<dbReference type="InterPro" id="IPR014044">
    <property type="entry name" value="CAP_dom"/>
</dbReference>
<dbReference type="PROSITE" id="PS01009">
    <property type="entry name" value="CRISP_1"/>
    <property type="match status" value="1"/>
</dbReference>
<feature type="compositionally biased region" description="Pro residues" evidence="1">
    <location>
        <begin position="46"/>
        <end position="56"/>
    </location>
</feature>
<evidence type="ECO:0000256" key="1">
    <source>
        <dbReference type="SAM" id="MobiDB-lite"/>
    </source>
</evidence>
<name>F0UCM8_AJEC8</name>
<dbReference type="Gene3D" id="3.40.33.10">
    <property type="entry name" value="CAP"/>
    <property type="match status" value="1"/>
</dbReference>
<evidence type="ECO:0000313" key="5">
    <source>
        <dbReference type="Proteomes" id="UP000008142"/>
    </source>
</evidence>
<dbReference type="AlphaFoldDB" id="F0UCM8"/>
<dbReference type="HOGENOM" id="CLU_035730_5_0_1"/>
<proteinExistence type="predicted"/>
<dbReference type="GO" id="GO:0005576">
    <property type="term" value="C:extracellular region"/>
    <property type="evidence" value="ECO:0007669"/>
    <property type="project" value="InterPro"/>
</dbReference>
<feature type="chain" id="PRO_5003259998" description="SCP domain-containing protein" evidence="2">
    <location>
        <begin position="18"/>
        <end position="262"/>
    </location>
</feature>
<feature type="domain" description="SCP" evidence="3">
    <location>
        <begin position="107"/>
        <end position="245"/>
    </location>
</feature>
<reference evidence="5" key="1">
    <citation type="submission" date="2008-07" db="EMBL/GenBank/DDBJ databases">
        <title>Annotation of Ajellomyces capsulatus strain H88.</title>
        <authorList>
            <person name="Champion M."/>
            <person name="Cuomo C."/>
            <person name="Ma L.-J."/>
            <person name="Henn M.R."/>
            <person name="Sil A."/>
            <person name="Goldman B."/>
            <person name="Young S.K."/>
            <person name="Kodira C.D."/>
            <person name="Zeng Q."/>
            <person name="Koehrsen M."/>
            <person name="Alvarado L."/>
            <person name="Berlin A."/>
            <person name="Borenstein D."/>
            <person name="Chen Z."/>
            <person name="Engels R."/>
            <person name="Freedman E."/>
            <person name="Gellesch M."/>
            <person name="Goldberg J."/>
            <person name="Griggs A."/>
            <person name="Gujja S."/>
            <person name="Heiman D."/>
            <person name="Hepburn T."/>
            <person name="Howarth C."/>
            <person name="Jen D."/>
            <person name="Larson L."/>
            <person name="Lewis B."/>
            <person name="Mehta T."/>
            <person name="Park D."/>
            <person name="Pearson M."/>
            <person name="Roberts A."/>
            <person name="Saif S."/>
            <person name="Shea T."/>
            <person name="Shenoy N."/>
            <person name="Sisk P."/>
            <person name="Stolte C."/>
            <person name="Sykes S."/>
            <person name="Walk T."/>
            <person name="White J."/>
            <person name="Yandava C."/>
            <person name="Klein B."/>
            <person name="McEwen J.G."/>
            <person name="Puccia R."/>
            <person name="Goldman G.H."/>
            <person name="Felipe M.S."/>
            <person name="Nino-Vega G."/>
            <person name="San-Blas G."/>
            <person name="Taylor J."/>
            <person name="Mendoza L."/>
            <person name="Galagan J."/>
            <person name="Nusbaum C."/>
            <person name="Birren B."/>
        </authorList>
    </citation>
    <scope>NUCLEOTIDE SEQUENCE [LARGE SCALE GENOMIC DNA]</scope>
    <source>
        <strain evidence="5">H88</strain>
    </source>
</reference>
<dbReference type="InterPro" id="IPR018244">
    <property type="entry name" value="Allrgn_V5/Tpx1_CS"/>
</dbReference>
<dbReference type="OrthoDB" id="337038at2759"/>
<dbReference type="CDD" id="cd05380">
    <property type="entry name" value="CAP_euk"/>
    <property type="match status" value="1"/>
</dbReference>